<dbReference type="InterPro" id="IPR029044">
    <property type="entry name" value="Nucleotide-diphossugar_trans"/>
</dbReference>
<dbReference type="Gene3D" id="3.90.550.10">
    <property type="entry name" value="Spore Coat Polysaccharide Biosynthesis Protein SpsA, Chain A"/>
    <property type="match status" value="1"/>
</dbReference>
<dbReference type="EMBL" id="JACHIP010000006">
    <property type="protein sequence ID" value="MBB5059626.1"/>
    <property type="molecule type" value="Genomic_DNA"/>
</dbReference>
<evidence type="ECO:0000256" key="4">
    <source>
        <dbReference type="ARBA" id="ARBA00022679"/>
    </source>
</evidence>
<dbReference type="Pfam" id="PF00535">
    <property type="entry name" value="Glycos_transf_2"/>
    <property type="match status" value="1"/>
</dbReference>
<dbReference type="GO" id="GO:0016757">
    <property type="term" value="F:glycosyltransferase activity"/>
    <property type="evidence" value="ECO:0007669"/>
    <property type="project" value="UniProtKB-KW"/>
</dbReference>
<dbReference type="PANTHER" id="PTHR43646:SF2">
    <property type="entry name" value="GLYCOSYLTRANSFERASE 2-LIKE DOMAIN-CONTAINING PROTEIN"/>
    <property type="match status" value="1"/>
</dbReference>
<evidence type="ECO:0000313" key="9">
    <source>
        <dbReference type="Proteomes" id="UP000540989"/>
    </source>
</evidence>
<evidence type="ECO:0000313" key="8">
    <source>
        <dbReference type="EMBL" id="MBB5059626.1"/>
    </source>
</evidence>
<dbReference type="PANTHER" id="PTHR43646">
    <property type="entry name" value="GLYCOSYLTRANSFERASE"/>
    <property type="match status" value="1"/>
</dbReference>
<dbReference type="SUPFAM" id="SSF53448">
    <property type="entry name" value="Nucleotide-diphospho-sugar transferases"/>
    <property type="match status" value="1"/>
</dbReference>
<keyword evidence="6" id="KW-1133">Transmembrane helix</keyword>
<feature type="transmembrane region" description="Helical" evidence="6">
    <location>
        <begin position="398"/>
        <end position="422"/>
    </location>
</feature>
<evidence type="ECO:0000256" key="5">
    <source>
        <dbReference type="ARBA" id="ARBA00023136"/>
    </source>
</evidence>
<keyword evidence="2" id="KW-1003">Cell membrane</keyword>
<feature type="transmembrane region" description="Helical" evidence="6">
    <location>
        <begin position="318"/>
        <end position="335"/>
    </location>
</feature>
<keyword evidence="4 8" id="KW-0808">Transferase</keyword>
<accession>A0A7W8E5G7</accession>
<dbReference type="AlphaFoldDB" id="A0A7W8E5G7"/>
<dbReference type="Proteomes" id="UP000540989">
    <property type="component" value="Unassembled WGS sequence"/>
</dbReference>
<sequence length="440" mass="49622">MAQSISVVIPALNAERYLDRCLGALHGGTVRPHETIVVDDGSVDGTRQLALNYGAIVLSTGKSMGPSFARNLGSKMATGKVLLFIDSDVLVAADTLEKFGNRFEKDASLDALIGAYDTEPYCWGFLSQYKNLMHSFVHQTGSKHASTFWSGCGAIRTEIFQEHGGFDETFERPAIEDIELGYRMVHANRKIALDGSIQVKHLKCWTLKSIIETDIFHRGIPWTRLILRDHFMPNDLNLRMGQRVSVFLVFVLLALGFRMAAVHGLPLMFPLFAIVFWMLARWWGELVFYSKPRRAHLLMAALLTGLAATAYFFKMYGLIVPLLLTPALLLVRHRYRKNDSIQDWHRLVALAYIAVSLGISIFYIRSSPLLYACVGVSAALIILNLRFYAFLFDNRGIAFMLSAILFNFLYHFYSGISFIIGITNHFWDLQSRKQSNQSSA</sequence>
<gene>
    <name evidence="8" type="ORF">HDF16_004352</name>
</gene>
<proteinExistence type="predicted"/>
<evidence type="ECO:0000256" key="1">
    <source>
        <dbReference type="ARBA" id="ARBA00004236"/>
    </source>
</evidence>
<feature type="transmembrane region" description="Helical" evidence="6">
    <location>
        <begin position="369"/>
        <end position="391"/>
    </location>
</feature>
<keyword evidence="3" id="KW-0328">Glycosyltransferase</keyword>
<organism evidence="8 9">
    <name type="scientific">Granulicella aggregans</name>
    <dbReference type="NCBI Taxonomy" id="474949"/>
    <lineage>
        <taxon>Bacteria</taxon>
        <taxon>Pseudomonadati</taxon>
        <taxon>Acidobacteriota</taxon>
        <taxon>Terriglobia</taxon>
        <taxon>Terriglobales</taxon>
        <taxon>Acidobacteriaceae</taxon>
        <taxon>Granulicella</taxon>
    </lineage>
</organism>
<feature type="transmembrane region" description="Helical" evidence="6">
    <location>
        <begin position="244"/>
        <end position="261"/>
    </location>
</feature>
<evidence type="ECO:0000256" key="3">
    <source>
        <dbReference type="ARBA" id="ARBA00022676"/>
    </source>
</evidence>
<dbReference type="CDD" id="cd00761">
    <property type="entry name" value="Glyco_tranf_GTA_type"/>
    <property type="match status" value="1"/>
</dbReference>
<feature type="transmembrane region" description="Helical" evidence="6">
    <location>
        <begin position="267"/>
        <end position="283"/>
    </location>
</feature>
<evidence type="ECO:0000256" key="6">
    <source>
        <dbReference type="SAM" id="Phobius"/>
    </source>
</evidence>
<dbReference type="GO" id="GO:0005886">
    <property type="term" value="C:plasma membrane"/>
    <property type="evidence" value="ECO:0007669"/>
    <property type="project" value="UniProtKB-SubCell"/>
</dbReference>
<keyword evidence="9" id="KW-1185">Reference proteome</keyword>
<feature type="transmembrane region" description="Helical" evidence="6">
    <location>
        <begin position="347"/>
        <end position="363"/>
    </location>
</feature>
<evidence type="ECO:0000259" key="7">
    <source>
        <dbReference type="Pfam" id="PF00535"/>
    </source>
</evidence>
<evidence type="ECO:0000256" key="2">
    <source>
        <dbReference type="ARBA" id="ARBA00022475"/>
    </source>
</evidence>
<dbReference type="InterPro" id="IPR001173">
    <property type="entry name" value="Glyco_trans_2-like"/>
</dbReference>
<keyword evidence="6" id="KW-0812">Transmembrane</keyword>
<comment type="subcellular location">
    <subcellularLocation>
        <location evidence="1">Cell membrane</location>
    </subcellularLocation>
</comment>
<reference evidence="8 9" key="1">
    <citation type="submission" date="2020-08" db="EMBL/GenBank/DDBJ databases">
        <title>Genomic Encyclopedia of Type Strains, Phase IV (KMG-V): Genome sequencing to study the core and pangenomes of soil and plant-associated prokaryotes.</title>
        <authorList>
            <person name="Whitman W."/>
        </authorList>
    </citation>
    <scope>NUCLEOTIDE SEQUENCE [LARGE SCALE GENOMIC DNA]</scope>
    <source>
        <strain evidence="8 9">M8UP14</strain>
    </source>
</reference>
<protein>
    <submittedName>
        <fullName evidence="8">Glycosyltransferase involved in cell wall biosynthesis</fullName>
    </submittedName>
</protein>
<dbReference type="RefSeq" id="WP_184221299.1">
    <property type="nucleotide sequence ID" value="NZ_JACHIP010000006.1"/>
</dbReference>
<keyword evidence="5 6" id="KW-0472">Membrane</keyword>
<name>A0A7W8E5G7_9BACT</name>
<feature type="domain" description="Glycosyltransferase 2-like" evidence="7">
    <location>
        <begin position="6"/>
        <end position="163"/>
    </location>
</feature>
<comment type="caution">
    <text evidence="8">The sequence shown here is derived from an EMBL/GenBank/DDBJ whole genome shotgun (WGS) entry which is preliminary data.</text>
</comment>